<evidence type="ECO:0000313" key="1">
    <source>
        <dbReference type="EMBL" id="EWZ28737.1"/>
    </source>
</evidence>
<dbReference type="AlphaFoldDB" id="W9J9N1"/>
<accession>W9J9N1</accession>
<proteinExistence type="predicted"/>
<reference evidence="1" key="2">
    <citation type="submission" date="2012-06" db="EMBL/GenBank/DDBJ databases">
        <title>Annotation of the Genome Sequence of Fusarium oxysporum Fo47.</title>
        <authorList>
            <consortium name="The Broad Institute Genomics Platform"/>
            <person name="Ma L.-J."/>
            <person name="Corby-Kistler H."/>
            <person name="Broz K."/>
            <person name="Gale L.R."/>
            <person name="Jonkers W."/>
            <person name="O'Donnell K."/>
            <person name="Ploetz R."/>
            <person name="Steinberg C."/>
            <person name="Schwartz D.C."/>
            <person name="VanEtten H."/>
            <person name="Zhou S."/>
            <person name="Young S.K."/>
            <person name="Zeng Q."/>
            <person name="Gargeya S."/>
            <person name="Fitzgerald M."/>
            <person name="Abouelleil A."/>
            <person name="Alvarado L."/>
            <person name="Chapman S.B."/>
            <person name="Gainer-Dewar J."/>
            <person name="Goldberg J."/>
            <person name="Griggs A."/>
            <person name="Gujja S."/>
            <person name="Hansen M."/>
            <person name="Howarth C."/>
            <person name="Imamovic A."/>
            <person name="Ireland A."/>
            <person name="Larimer J."/>
            <person name="McCowan C."/>
            <person name="Murphy C."/>
            <person name="Pearson M."/>
            <person name="Poon T.W."/>
            <person name="Priest M."/>
            <person name="Roberts A."/>
            <person name="Saif S."/>
            <person name="Shea T."/>
            <person name="Sykes S."/>
            <person name="Wortman J."/>
            <person name="Nusbaum C."/>
            <person name="Birren B."/>
        </authorList>
    </citation>
    <scope>NUCLEOTIDE SEQUENCE</scope>
    <source>
        <strain evidence="1">Fo47</strain>
    </source>
</reference>
<sequence length="158" mass="17749">MVNFALALIPDETLQATIDKFFKTQWHNTLNQRAYTALASRPAPLFIETRTTSSTADRSKVQLGIWVAAWYQRLRDANSAKNPTSIALMQYVLPPPVGKAYPNVMQTLIDQAIRIVDTASIVGMYQLLTALRVIRKWADTEFCTCIGDFLANIEIPSQ</sequence>
<dbReference type="VEuPathDB" id="FungiDB:FOZG_17605"/>
<reference evidence="1" key="1">
    <citation type="submission" date="2011-06" db="EMBL/GenBank/DDBJ databases">
        <title>The Genome Sequence of Fusarium oxysporum Fo47.</title>
        <authorList>
            <consortium name="The Broad Institute Genome Sequencing Platform"/>
            <person name="Ma L.-J."/>
            <person name="Gale L.R."/>
            <person name="Schwartz D.C."/>
            <person name="Zhou S."/>
            <person name="Corby-Kistler H."/>
            <person name="Young S.K."/>
            <person name="Zeng Q."/>
            <person name="Gargeya S."/>
            <person name="Fitzgerald M."/>
            <person name="Haas B."/>
            <person name="Abouelleil A."/>
            <person name="Alvarado L."/>
            <person name="Arachchi H.M."/>
            <person name="Berlin A."/>
            <person name="Brown A."/>
            <person name="Chapman S.B."/>
            <person name="Chen Z."/>
            <person name="Dunbar C."/>
            <person name="Freedman E."/>
            <person name="Gearin G."/>
            <person name="Gellesch M."/>
            <person name="Goldberg J."/>
            <person name="Griggs A."/>
            <person name="Gujja S."/>
            <person name="Heiman D."/>
            <person name="Howarth C."/>
            <person name="Larson L."/>
            <person name="Lui A."/>
            <person name="MacDonald P.J.P."/>
            <person name="Mehta T."/>
            <person name="Montmayeur A."/>
            <person name="Murphy C."/>
            <person name="Neiman D."/>
            <person name="Pearson M."/>
            <person name="Priest M."/>
            <person name="Roberts A."/>
            <person name="Saif S."/>
            <person name="Shea T."/>
            <person name="Shenoy N."/>
            <person name="Sisk P."/>
            <person name="Stolte C."/>
            <person name="Sykes S."/>
            <person name="Wortman J."/>
            <person name="Nusbaum C."/>
            <person name="Birren B."/>
        </authorList>
    </citation>
    <scope>NUCLEOTIDE SEQUENCE [LARGE SCALE GENOMIC DNA]</scope>
    <source>
        <strain evidence="1">Fo47</strain>
    </source>
</reference>
<dbReference type="HOGENOM" id="CLU_027219_4_0_1"/>
<dbReference type="Pfam" id="PF20516">
    <property type="entry name" value="PDDEXK_12"/>
    <property type="match status" value="1"/>
</dbReference>
<gene>
    <name evidence="1" type="ORF">FOZG_17605</name>
</gene>
<dbReference type="Proteomes" id="UP000030766">
    <property type="component" value="Unassembled WGS sequence"/>
</dbReference>
<name>W9J9N1_FUSOX</name>
<dbReference type="InterPro" id="IPR046797">
    <property type="entry name" value="PDDEXK_12"/>
</dbReference>
<organism evidence="1">
    <name type="scientific">Fusarium oxysporum Fo47</name>
    <dbReference type="NCBI Taxonomy" id="660027"/>
    <lineage>
        <taxon>Eukaryota</taxon>
        <taxon>Fungi</taxon>
        <taxon>Dikarya</taxon>
        <taxon>Ascomycota</taxon>
        <taxon>Pezizomycotina</taxon>
        <taxon>Sordariomycetes</taxon>
        <taxon>Hypocreomycetidae</taxon>
        <taxon>Hypocreales</taxon>
        <taxon>Nectriaceae</taxon>
        <taxon>Fusarium</taxon>
        <taxon>Fusarium oxysporum species complex</taxon>
    </lineage>
</organism>
<dbReference type="EMBL" id="JH717919">
    <property type="protein sequence ID" value="EWZ28737.1"/>
    <property type="molecule type" value="Genomic_DNA"/>
</dbReference>
<protein>
    <submittedName>
        <fullName evidence="1">Uncharacterized protein</fullName>
    </submittedName>
</protein>